<dbReference type="Proteomes" id="UP000317835">
    <property type="component" value="Chromosome"/>
</dbReference>
<evidence type="ECO:0000313" key="1">
    <source>
        <dbReference type="EMBL" id="QDV39042.1"/>
    </source>
</evidence>
<organism evidence="1 2">
    <name type="scientific">Tautonia plasticadhaerens</name>
    <dbReference type="NCBI Taxonomy" id="2527974"/>
    <lineage>
        <taxon>Bacteria</taxon>
        <taxon>Pseudomonadati</taxon>
        <taxon>Planctomycetota</taxon>
        <taxon>Planctomycetia</taxon>
        <taxon>Isosphaerales</taxon>
        <taxon>Isosphaeraceae</taxon>
        <taxon>Tautonia</taxon>
    </lineage>
</organism>
<dbReference type="KEGG" id="tpla:ElP_70040"/>
<dbReference type="OrthoDB" id="273556at2"/>
<sequence length="83" mass="8964">MAIIIGIDLGKFKGVACTYDTETQEAAYATIPTNPDALRGMLDRARPDLVVFEACTVSGRVALAACPPVSSIRPEHWRASRQC</sequence>
<reference evidence="1 2" key="1">
    <citation type="submission" date="2019-02" db="EMBL/GenBank/DDBJ databases">
        <title>Deep-cultivation of Planctomycetes and their phenomic and genomic characterization uncovers novel biology.</title>
        <authorList>
            <person name="Wiegand S."/>
            <person name="Jogler M."/>
            <person name="Boedeker C."/>
            <person name="Pinto D."/>
            <person name="Vollmers J."/>
            <person name="Rivas-Marin E."/>
            <person name="Kohn T."/>
            <person name="Peeters S.H."/>
            <person name="Heuer A."/>
            <person name="Rast P."/>
            <person name="Oberbeckmann S."/>
            <person name="Bunk B."/>
            <person name="Jeske O."/>
            <person name="Meyerdierks A."/>
            <person name="Storesund J.E."/>
            <person name="Kallscheuer N."/>
            <person name="Luecker S."/>
            <person name="Lage O.M."/>
            <person name="Pohl T."/>
            <person name="Merkel B.J."/>
            <person name="Hornburger P."/>
            <person name="Mueller R.-W."/>
            <person name="Bruemmer F."/>
            <person name="Labrenz M."/>
            <person name="Spormann A.M."/>
            <person name="Op den Camp H."/>
            <person name="Overmann J."/>
            <person name="Amann R."/>
            <person name="Jetten M.S.M."/>
            <person name="Mascher T."/>
            <person name="Medema M.H."/>
            <person name="Devos D.P."/>
            <person name="Kaster A.-K."/>
            <person name="Ovreas L."/>
            <person name="Rohde M."/>
            <person name="Galperin M.Y."/>
            <person name="Jogler C."/>
        </authorList>
    </citation>
    <scope>NUCLEOTIDE SEQUENCE [LARGE SCALE GENOMIC DNA]</scope>
    <source>
        <strain evidence="1 2">ElP</strain>
    </source>
</reference>
<keyword evidence="2" id="KW-1185">Reference proteome</keyword>
<evidence type="ECO:0000313" key="2">
    <source>
        <dbReference type="Proteomes" id="UP000317835"/>
    </source>
</evidence>
<dbReference type="RefSeq" id="WP_145278020.1">
    <property type="nucleotide sequence ID" value="NZ_CP036426.1"/>
</dbReference>
<dbReference type="AlphaFoldDB" id="A0A518HDV8"/>
<protein>
    <submittedName>
        <fullName evidence="1">Uncharacterized protein</fullName>
    </submittedName>
</protein>
<accession>A0A518HDV8</accession>
<dbReference type="EMBL" id="CP036426">
    <property type="protein sequence ID" value="QDV39042.1"/>
    <property type="molecule type" value="Genomic_DNA"/>
</dbReference>
<name>A0A518HDV8_9BACT</name>
<gene>
    <name evidence="1" type="ORF">ElP_70040</name>
</gene>
<proteinExistence type="predicted"/>